<dbReference type="EMBL" id="JBJUIK010000009">
    <property type="protein sequence ID" value="KAL3518274.1"/>
    <property type="molecule type" value="Genomic_DNA"/>
</dbReference>
<sequence>MIIGFSSQVPNTSLNFYPSNLVSGATSPVRQPRGIHASALPTSTPGLLGPSPFSYASSNNSNIVCQLCNMASHTVPACKARDNPLKSFNTMTVTEPSEST</sequence>
<organism evidence="1 2">
    <name type="scientific">Cinchona calisaya</name>
    <dbReference type="NCBI Taxonomy" id="153742"/>
    <lineage>
        <taxon>Eukaryota</taxon>
        <taxon>Viridiplantae</taxon>
        <taxon>Streptophyta</taxon>
        <taxon>Embryophyta</taxon>
        <taxon>Tracheophyta</taxon>
        <taxon>Spermatophyta</taxon>
        <taxon>Magnoliopsida</taxon>
        <taxon>eudicotyledons</taxon>
        <taxon>Gunneridae</taxon>
        <taxon>Pentapetalae</taxon>
        <taxon>asterids</taxon>
        <taxon>lamiids</taxon>
        <taxon>Gentianales</taxon>
        <taxon>Rubiaceae</taxon>
        <taxon>Cinchonoideae</taxon>
        <taxon>Cinchoneae</taxon>
        <taxon>Cinchona</taxon>
    </lineage>
</organism>
<name>A0ABD2ZGR8_9GENT</name>
<proteinExistence type="predicted"/>
<keyword evidence="2" id="KW-1185">Reference proteome</keyword>
<dbReference type="Proteomes" id="UP001630127">
    <property type="component" value="Unassembled WGS sequence"/>
</dbReference>
<evidence type="ECO:0000313" key="2">
    <source>
        <dbReference type="Proteomes" id="UP001630127"/>
    </source>
</evidence>
<gene>
    <name evidence="1" type="ORF">ACH5RR_020863</name>
</gene>
<reference evidence="1 2" key="1">
    <citation type="submission" date="2024-11" db="EMBL/GenBank/DDBJ databases">
        <title>A near-complete genome assembly of Cinchona calisaya.</title>
        <authorList>
            <person name="Lian D.C."/>
            <person name="Zhao X.W."/>
            <person name="Wei L."/>
        </authorList>
    </citation>
    <scope>NUCLEOTIDE SEQUENCE [LARGE SCALE GENOMIC DNA]</scope>
    <source>
        <tissue evidence="1">Nenye</tissue>
    </source>
</reference>
<protein>
    <submittedName>
        <fullName evidence="1">Uncharacterized protein</fullName>
    </submittedName>
</protein>
<dbReference type="AlphaFoldDB" id="A0ABD2ZGR8"/>
<accession>A0ABD2ZGR8</accession>
<comment type="caution">
    <text evidence="1">The sequence shown here is derived from an EMBL/GenBank/DDBJ whole genome shotgun (WGS) entry which is preliminary data.</text>
</comment>
<evidence type="ECO:0000313" key="1">
    <source>
        <dbReference type="EMBL" id="KAL3518274.1"/>
    </source>
</evidence>